<dbReference type="Gene3D" id="1.10.600.10">
    <property type="entry name" value="Farnesyl Diphosphate Synthase"/>
    <property type="match status" value="1"/>
</dbReference>
<keyword evidence="5" id="KW-0460">Magnesium</keyword>
<keyword evidence="9" id="KW-1185">Reference proteome</keyword>
<evidence type="ECO:0000256" key="6">
    <source>
        <dbReference type="RuleBase" id="RU004466"/>
    </source>
</evidence>
<protein>
    <submittedName>
        <fullName evidence="8">Trans-hexaprenyltranstransferase</fullName>
        <ecNumber evidence="8">2.5.1.30</ecNumber>
    </submittedName>
</protein>
<reference evidence="8 9" key="1">
    <citation type="submission" date="2011-06" db="EMBL/GenBank/DDBJ databases">
        <authorList>
            <person name="Muzny D."/>
            <person name="Qin X."/>
            <person name="Deng J."/>
            <person name="Jiang H."/>
            <person name="Liu Y."/>
            <person name="Qu J."/>
            <person name="Song X.-Z."/>
            <person name="Zhang L."/>
            <person name="Thornton R."/>
            <person name="Coyle M."/>
            <person name="Francisco L."/>
            <person name="Jackson L."/>
            <person name="Javaid M."/>
            <person name="Korchina V."/>
            <person name="Kovar C."/>
            <person name="Mata R."/>
            <person name="Mathew T."/>
            <person name="Ngo R."/>
            <person name="Nguyen L."/>
            <person name="Nguyen N."/>
            <person name="Okwuonu G."/>
            <person name="Ongeri F."/>
            <person name="Pham C."/>
            <person name="Simmons D."/>
            <person name="Wilczek-Boney K."/>
            <person name="Hale W."/>
            <person name="Jakkamsetti A."/>
            <person name="Pham P."/>
            <person name="Ruth R."/>
            <person name="San Lucas F."/>
            <person name="Warren J."/>
            <person name="Zhang J."/>
            <person name="Zhao Z."/>
            <person name="Zhou C."/>
            <person name="Zhu D."/>
            <person name="Lee S."/>
            <person name="Bess C."/>
            <person name="Blankenburg K."/>
            <person name="Forbes L."/>
            <person name="Fu Q."/>
            <person name="Gubbala S."/>
            <person name="Hirani K."/>
            <person name="Jayaseelan J.C."/>
            <person name="Lara F."/>
            <person name="Munidasa M."/>
            <person name="Palculict T."/>
            <person name="Patil S."/>
            <person name="Pu L.-L."/>
            <person name="Saada N."/>
            <person name="Tang L."/>
            <person name="Weissenberger G."/>
            <person name="Zhu Y."/>
            <person name="Hemphill L."/>
            <person name="Shang Y."/>
            <person name="Youmans B."/>
            <person name="Ayvaz T."/>
            <person name="Ross M."/>
            <person name="Santibanez J."/>
            <person name="Aqrawi P."/>
            <person name="Gross S."/>
            <person name="Joshi V."/>
            <person name="Fowler G."/>
            <person name="Nazareth L."/>
            <person name="Reid J."/>
            <person name="Worley K."/>
            <person name="Petrosino J."/>
            <person name="Highlander S."/>
            <person name="Gibbs R."/>
        </authorList>
    </citation>
    <scope>NUCLEOTIDE SEQUENCE [LARGE SCALE GENOMIC DNA]</scope>
    <source>
        <strain evidence="8 9">ATCC 25577</strain>
    </source>
</reference>
<evidence type="ECO:0000256" key="4">
    <source>
        <dbReference type="ARBA" id="ARBA00022723"/>
    </source>
</evidence>
<dbReference type="Proteomes" id="UP000005332">
    <property type="component" value="Unassembled WGS sequence"/>
</dbReference>
<accession>G4CVI9</accession>
<dbReference type="GO" id="GO:0008299">
    <property type="term" value="P:isoprenoid biosynthetic process"/>
    <property type="evidence" value="ECO:0007669"/>
    <property type="project" value="InterPro"/>
</dbReference>
<evidence type="ECO:0000313" key="9">
    <source>
        <dbReference type="Proteomes" id="UP000005332"/>
    </source>
</evidence>
<dbReference type="InterPro" id="IPR008949">
    <property type="entry name" value="Isoprenoid_synthase_dom_sf"/>
</dbReference>
<evidence type="ECO:0000256" key="3">
    <source>
        <dbReference type="ARBA" id="ARBA00022679"/>
    </source>
</evidence>
<evidence type="ECO:0000256" key="7">
    <source>
        <dbReference type="SAM" id="MobiDB-lite"/>
    </source>
</evidence>
<comment type="similarity">
    <text evidence="2 6">Belongs to the FPP/GGPP synthase family.</text>
</comment>
<name>G4CVI9_9ACTN</name>
<dbReference type="GO" id="GO:0046872">
    <property type="term" value="F:metal ion binding"/>
    <property type="evidence" value="ECO:0007669"/>
    <property type="project" value="UniProtKB-KW"/>
</dbReference>
<organism evidence="8 9">
    <name type="scientific">Cutibacterium avidum ATCC 25577</name>
    <dbReference type="NCBI Taxonomy" id="997355"/>
    <lineage>
        <taxon>Bacteria</taxon>
        <taxon>Bacillati</taxon>
        <taxon>Actinomycetota</taxon>
        <taxon>Actinomycetes</taxon>
        <taxon>Propionibacteriales</taxon>
        <taxon>Propionibacteriaceae</taxon>
        <taxon>Cutibacterium</taxon>
    </lineage>
</organism>
<feature type="region of interest" description="Disordered" evidence="7">
    <location>
        <begin position="1"/>
        <end position="28"/>
    </location>
</feature>
<dbReference type="GO" id="GO:0000010">
    <property type="term" value="F:heptaprenyl diphosphate synthase activity"/>
    <property type="evidence" value="ECO:0007669"/>
    <property type="project" value="UniProtKB-EC"/>
</dbReference>
<evidence type="ECO:0000256" key="1">
    <source>
        <dbReference type="ARBA" id="ARBA00001946"/>
    </source>
</evidence>
<dbReference type="AlphaFoldDB" id="G4CVI9"/>
<dbReference type="PANTHER" id="PTHR12001:SF69">
    <property type="entry name" value="ALL TRANS-POLYPRENYL-DIPHOSPHATE SYNTHASE PDSS1"/>
    <property type="match status" value="1"/>
</dbReference>
<dbReference type="InterPro" id="IPR033749">
    <property type="entry name" value="Polyprenyl_synt_CS"/>
</dbReference>
<keyword evidence="4" id="KW-0479">Metal-binding</keyword>
<dbReference type="EC" id="2.5.1.30" evidence="8"/>
<evidence type="ECO:0000313" key="8">
    <source>
        <dbReference type="EMBL" id="EGY78595.1"/>
    </source>
</evidence>
<dbReference type="CDD" id="cd00685">
    <property type="entry name" value="Trans_IPPS_HT"/>
    <property type="match status" value="1"/>
</dbReference>
<evidence type="ECO:0000256" key="2">
    <source>
        <dbReference type="ARBA" id="ARBA00006706"/>
    </source>
</evidence>
<dbReference type="PATRIC" id="fig|997355.3.peg.536"/>
<sequence length="350" mass="37854">MWNTVVSRRDDGRTSTEHTPGRKRRTVSYSASSEFTDLVTAKLALIEDELGRQAGADTPFVTEAANHIISAGGKRFRPLLVVLCSQFADEVDDTDLVRAAVVMELTHVASLYHDDVMDEASKRRGAPSANLRWGNSVAIMVGDYLFSRASLAVAELGVDFVRLQALTFSRLVQGQIAETRGPSEGEDPLAHYLKVVADKTGSLIAASAVFGGMVSHASPEIISALEQFGEDIGEVFQLADDLIDITSTATGKTPGTDLREKVPTLPTLMLRASEDPADDELKKMLDADLSDDAVLADVLEKLRANHVVEEARAEIQRRADRARTHLAPLPDGDAKIALMALCDEVVSRSS</sequence>
<dbReference type="SFLD" id="SFLDG01017">
    <property type="entry name" value="Polyprenyl_Transferase_Like"/>
    <property type="match status" value="1"/>
</dbReference>
<comment type="cofactor">
    <cofactor evidence="1">
        <name>Mg(2+)</name>
        <dbReference type="ChEBI" id="CHEBI:18420"/>
    </cofactor>
</comment>
<proteinExistence type="inferred from homology"/>
<dbReference type="SFLD" id="SFLDS00005">
    <property type="entry name" value="Isoprenoid_Synthase_Type_I"/>
    <property type="match status" value="1"/>
</dbReference>
<feature type="compositionally biased region" description="Basic and acidic residues" evidence="7">
    <location>
        <begin position="7"/>
        <end position="20"/>
    </location>
</feature>
<dbReference type="SUPFAM" id="SSF48576">
    <property type="entry name" value="Terpenoid synthases"/>
    <property type="match status" value="1"/>
</dbReference>
<dbReference type="Pfam" id="PF00348">
    <property type="entry name" value="polyprenyl_synt"/>
    <property type="match status" value="1"/>
</dbReference>
<dbReference type="InterPro" id="IPR000092">
    <property type="entry name" value="Polyprenyl_synt"/>
</dbReference>
<keyword evidence="3 6" id="KW-0808">Transferase</keyword>
<dbReference type="EMBL" id="AGBA01000006">
    <property type="protein sequence ID" value="EGY78595.1"/>
    <property type="molecule type" value="Genomic_DNA"/>
</dbReference>
<dbReference type="PROSITE" id="PS00444">
    <property type="entry name" value="POLYPRENYL_SYNTHASE_2"/>
    <property type="match status" value="1"/>
</dbReference>
<gene>
    <name evidence="8" type="ORF">HMPREF9153_0546</name>
</gene>
<comment type="caution">
    <text evidence="8">The sequence shown here is derived from an EMBL/GenBank/DDBJ whole genome shotgun (WGS) entry which is preliminary data.</text>
</comment>
<dbReference type="HOGENOM" id="CLU_014015_2_3_11"/>
<dbReference type="PANTHER" id="PTHR12001">
    <property type="entry name" value="GERANYLGERANYL PYROPHOSPHATE SYNTHASE"/>
    <property type="match status" value="1"/>
</dbReference>
<evidence type="ECO:0000256" key="5">
    <source>
        <dbReference type="ARBA" id="ARBA00022842"/>
    </source>
</evidence>